<name>A0A0A9FF07_ARUDO</name>
<evidence type="ECO:0000256" key="1">
    <source>
        <dbReference type="SAM" id="MobiDB-lite"/>
    </source>
</evidence>
<feature type="region of interest" description="Disordered" evidence="1">
    <location>
        <begin position="30"/>
        <end position="56"/>
    </location>
</feature>
<protein>
    <submittedName>
        <fullName evidence="2">Uncharacterized protein</fullName>
    </submittedName>
</protein>
<reference evidence="2" key="2">
    <citation type="journal article" date="2015" name="Data Brief">
        <title>Shoot transcriptome of the giant reed, Arundo donax.</title>
        <authorList>
            <person name="Barrero R.A."/>
            <person name="Guerrero F.D."/>
            <person name="Moolhuijzen P."/>
            <person name="Goolsby J.A."/>
            <person name="Tidwell J."/>
            <person name="Bellgard S.E."/>
            <person name="Bellgard M.I."/>
        </authorList>
    </citation>
    <scope>NUCLEOTIDE SEQUENCE</scope>
    <source>
        <tissue evidence="2">Shoot tissue taken approximately 20 cm above the soil surface</tissue>
    </source>
</reference>
<sequence length="56" mass="6664">MRSYITTLRLHSFGTHECHRNHTRFSHVTVQFQKKKTQDSEKIPVIQKMPKMGPKL</sequence>
<evidence type="ECO:0000313" key="2">
    <source>
        <dbReference type="EMBL" id="JAE10937.1"/>
    </source>
</evidence>
<dbReference type="EMBL" id="GBRH01186959">
    <property type="protein sequence ID" value="JAE10937.1"/>
    <property type="molecule type" value="Transcribed_RNA"/>
</dbReference>
<organism evidence="2">
    <name type="scientific">Arundo donax</name>
    <name type="common">Giant reed</name>
    <name type="synonym">Donax arundinaceus</name>
    <dbReference type="NCBI Taxonomy" id="35708"/>
    <lineage>
        <taxon>Eukaryota</taxon>
        <taxon>Viridiplantae</taxon>
        <taxon>Streptophyta</taxon>
        <taxon>Embryophyta</taxon>
        <taxon>Tracheophyta</taxon>
        <taxon>Spermatophyta</taxon>
        <taxon>Magnoliopsida</taxon>
        <taxon>Liliopsida</taxon>
        <taxon>Poales</taxon>
        <taxon>Poaceae</taxon>
        <taxon>PACMAD clade</taxon>
        <taxon>Arundinoideae</taxon>
        <taxon>Arundineae</taxon>
        <taxon>Arundo</taxon>
    </lineage>
</organism>
<accession>A0A0A9FF07</accession>
<proteinExistence type="predicted"/>
<dbReference type="AlphaFoldDB" id="A0A0A9FF07"/>
<reference evidence="2" key="1">
    <citation type="submission" date="2014-09" db="EMBL/GenBank/DDBJ databases">
        <authorList>
            <person name="Magalhaes I.L.F."/>
            <person name="Oliveira U."/>
            <person name="Santos F.R."/>
            <person name="Vidigal T.H.D.A."/>
            <person name="Brescovit A.D."/>
            <person name="Santos A.J."/>
        </authorList>
    </citation>
    <scope>NUCLEOTIDE SEQUENCE</scope>
    <source>
        <tissue evidence="2">Shoot tissue taken approximately 20 cm above the soil surface</tissue>
    </source>
</reference>